<dbReference type="OrthoDB" id="8640229at2"/>
<gene>
    <name evidence="1" type="ORF">CQW29_25470</name>
</gene>
<dbReference type="NCBIfam" id="TIGR01563">
    <property type="entry name" value="gp16_SPP1"/>
    <property type="match status" value="1"/>
</dbReference>
<dbReference type="AlphaFoldDB" id="A0A2S9I454"/>
<dbReference type="Gene3D" id="2.40.10.270">
    <property type="entry name" value="Bacteriophage SPP1 head-tail adaptor protein"/>
    <property type="match status" value="1"/>
</dbReference>
<proteinExistence type="predicted"/>
<dbReference type="Pfam" id="PF05521">
    <property type="entry name" value="Phage_HCP"/>
    <property type="match status" value="1"/>
</dbReference>
<dbReference type="InterPro" id="IPR038666">
    <property type="entry name" value="SSP1_head-tail_sf"/>
</dbReference>
<organism evidence="1 2">
    <name type="scientific">Pantoea coffeiphila</name>
    <dbReference type="NCBI Taxonomy" id="1465635"/>
    <lineage>
        <taxon>Bacteria</taxon>
        <taxon>Pseudomonadati</taxon>
        <taxon>Pseudomonadota</taxon>
        <taxon>Gammaproteobacteria</taxon>
        <taxon>Enterobacterales</taxon>
        <taxon>Erwiniaceae</taxon>
        <taxon>Pantoea</taxon>
    </lineage>
</organism>
<keyword evidence="2" id="KW-1185">Reference proteome</keyword>
<sequence length="113" mass="12526">MQAGRLRHRVTIQNFTTSRDSSGEEIEAWVDGKTVWAEIRGISGRELVASAAETAEATIRVWMRYRTDVTAASRLLCLNGPFKNQVLDLTGPPIPDAKGTQLEILCKQGVKRD</sequence>
<reference evidence="1 2" key="1">
    <citation type="submission" date="2017-10" db="EMBL/GenBank/DDBJ databases">
        <title>Draft genome of two endophytic bacteria isolated from 'guarana' Paullinia cupana (Mart.) Ducke.</title>
        <authorList>
            <person name="Siqueira K.A."/>
            <person name="Liotti R.G."/>
            <person name="Mendes T.A."/>
            <person name="Soares M.A."/>
        </authorList>
    </citation>
    <scope>NUCLEOTIDE SEQUENCE [LARGE SCALE GENOMIC DNA]</scope>
    <source>
        <strain evidence="1 2">342</strain>
    </source>
</reference>
<protein>
    <submittedName>
        <fullName evidence="1">Head-tail adaptor protein</fullName>
    </submittedName>
</protein>
<name>A0A2S9I454_9GAMM</name>
<comment type="caution">
    <text evidence="1">The sequence shown here is derived from an EMBL/GenBank/DDBJ whole genome shotgun (WGS) entry which is preliminary data.</text>
</comment>
<evidence type="ECO:0000313" key="1">
    <source>
        <dbReference type="EMBL" id="PRD12588.1"/>
    </source>
</evidence>
<accession>A0A2S9I454</accession>
<dbReference type="Proteomes" id="UP000239181">
    <property type="component" value="Unassembled WGS sequence"/>
</dbReference>
<dbReference type="InterPro" id="IPR008767">
    <property type="entry name" value="Phage_SPP1_head-tail_adaptor"/>
</dbReference>
<dbReference type="EMBL" id="PDET01000029">
    <property type="protein sequence ID" value="PRD12588.1"/>
    <property type="molecule type" value="Genomic_DNA"/>
</dbReference>
<evidence type="ECO:0000313" key="2">
    <source>
        <dbReference type="Proteomes" id="UP000239181"/>
    </source>
</evidence>
<dbReference type="RefSeq" id="WP_105595553.1">
    <property type="nucleotide sequence ID" value="NZ_PDET01000029.1"/>
</dbReference>